<dbReference type="GO" id="GO:0005524">
    <property type="term" value="F:ATP binding"/>
    <property type="evidence" value="ECO:0007669"/>
    <property type="project" value="UniProtKB-UniRule"/>
</dbReference>
<dbReference type="PROSITE" id="PS50011">
    <property type="entry name" value="PROTEIN_KINASE_DOM"/>
    <property type="match status" value="1"/>
</dbReference>
<evidence type="ECO:0000256" key="8">
    <source>
        <dbReference type="ARBA" id="ARBA00048679"/>
    </source>
</evidence>
<feature type="region of interest" description="Disordered" evidence="10">
    <location>
        <begin position="356"/>
        <end position="390"/>
    </location>
</feature>
<dbReference type="PANTHER" id="PTHR24363:SF0">
    <property type="entry name" value="SERINE_THREONINE KINASE LIKE DOMAIN CONTAINING 1"/>
    <property type="match status" value="1"/>
</dbReference>
<evidence type="ECO:0000256" key="6">
    <source>
        <dbReference type="ARBA" id="ARBA00022840"/>
    </source>
</evidence>
<comment type="catalytic activity">
    <reaction evidence="7">
        <text>L-threonyl-[protein] + ATP = O-phospho-L-threonyl-[protein] + ADP + H(+)</text>
        <dbReference type="Rhea" id="RHEA:46608"/>
        <dbReference type="Rhea" id="RHEA-COMP:11060"/>
        <dbReference type="Rhea" id="RHEA-COMP:11605"/>
        <dbReference type="ChEBI" id="CHEBI:15378"/>
        <dbReference type="ChEBI" id="CHEBI:30013"/>
        <dbReference type="ChEBI" id="CHEBI:30616"/>
        <dbReference type="ChEBI" id="CHEBI:61977"/>
        <dbReference type="ChEBI" id="CHEBI:456216"/>
        <dbReference type="EC" id="2.7.11.1"/>
    </reaction>
</comment>
<dbReference type="PROSITE" id="PS00107">
    <property type="entry name" value="PROTEIN_KINASE_ATP"/>
    <property type="match status" value="1"/>
</dbReference>
<dbReference type="Proteomes" id="UP000667802">
    <property type="component" value="Unassembled WGS sequence"/>
</dbReference>
<evidence type="ECO:0000313" key="12">
    <source>
        <dbReference type="EMBL" id="MDR9894062.1"/>
    </source>
</evidence>
<dbReference type="GO" id="GO:0004674">
    <property type="term" value="F:protein serine/threonine kinase activity"/>
    <property type="evidence" value="ECO:0007669"/>
    <property type="project" value="UniProtKB-KW"/>
</dbReference>
<reference evidence="13" key="1">
    <citation type="journal article" date="2021" name="Science">
        <title>Hunting the eagle killer: A cyanobacterial neurotoxin causes vacuolar myelinopathy.</title>
        <authorList>
            <person name="Breinlinger S."/>
            <person name="Phillips T.J."/>
            <person name="Haram B.N."/>
            <person name="Mares J."/>
            <person name="Martinez Yerena J.A."/>
            <person name="Hrouzek P."/>
            <person name="Sobotka R."/>
            <person name="Henderson W.M."/>
            <person name="Schmieder P."/>
            <person name="Williams S.M."/>
            <person name="Lauderdale J.D."/>
            <person name="Wilde H.D."/>
            <person name="Gerrin W."/>
            <person name="Kust A."/>
            <person name="Washington J.W."/>
            <person name="Wagner C."/>
            <person name="Geier B."/>
            <person name="Liebeke M."/>
            <person name="Enke H."/>
            <person name="Niedermeyer T.H.J."/>
            <person name="Wilde S.B."/>
        </authorList>
    </citation>
    <scope>NUCLEOTIDE SEQUENCE [LARGE SCALE GENOMIC DNA]</scope>
    <source>
        <strain evidence="13">Thurmond2011</strain>
    </source>
</reference>
<dbReference type="InterPro" id="IPR000719">
    <property type="entry name" value="Prot_kinase_dom"/>
</dbReference>
<dbReference type="SUPFAM" id="SSF56112">
    <property type="entry name" value="Protein kinase-like (PK-like)"/>
    <property type="match status" value="1"/>
</dbReference>
<dbReference type="EMBL" id="JAALHA020000001">
    <property type="protein sequence ID" value="MDR9894062.1"/>
    <property type="molecule type" value="Genomic_DNA"/>
</dbReference>
<feature type="compositionally biased region" description="Low complexity" evidence="10">
    <location>
        <begin position="543"/>
        <end position="563"/>
    </location>
</feature>
<dbReference type="InterPro" id="IPR017441">
    <property type="entry name" value="Protein_kinase_ATP_BS"/>
</dbReference>
<evidence type="ECO:0000256" key="7">
    <source>
        <dbReference type="ARBA" id="ARBA00047899"/>
    </source>
</evidence>
<comment type="catalytic activity">
    <reaction evidence="8">
        <text>L-seryl-[protein] + ATP = O-phospho-L-seryl-[protein] + ADP + H(+)</text>
        <dbReference type="Rhea" id="RHEA:17989"/>
        <dbReference type="Rhea" id="RHEA-COMP:9863"/>
        <dbReference type="Rhea" id="RHEA-COMP:11604"/>
        <dbReference type="ChEBI" id="CHEBI:15378"/>
        <dbReference type="ChEBI" id="CHEBI:29999"/>
        <dbReference type="ChEBI" id="CHEBI:30616"/>
        <dbReference type="ChEBI" id="CHEBI:83421"/>
        <dbReference type="ChEBI" id="CHEBI:456216"/>
        <dbReference type="EC" id="2.7.11.1"/>
    </reaction>
</comment>
<feature type="domain" description="Protein kinase" evidence="11">
    <location>
        <begin position="15"/>
        <end position="283"/>
    </location>
</feature>
<proteinExistence type="predicted"/>
<dbReference type="Gene3D" id="3.30.200.20">
    <property type="entry name" value="Phosphorylase Kinase, domain 1"/>
    <property type="match status" value="1"/>
</dbReference>
<evidence type="ECO:0000256" key="1">
    <source>
        <dbReference type="ARBA" id="ARBA00012513"/>
    </source>
</evidence>
<dbReference type="InterPro" id="IPR008266">
    <property type="entry name" value="Tyr_kinase_AS"/>
</dbReference>
<keyword evidence="13" id="KW-1185">Reference proteome</keyword>
<protein>
    <recommendedName>
        <fullName evidence="1">non-specific serine/threonine protein kinase</fullName>
        <ecNumber evidence="1">2.7.11.1</ecNumber>
    </recommendedName>
</protein>
<keyword evidence="2" id="KW-0723">Serine/threonine-protein kinase</keyword>
<dbReference type="PROSITE" id="PS00109">
    <property type="entry name" value="PROTEIN_KINASE_TYR"/>
    <property type="match status" value="1"/>
</dbReference>
<keyword evidence="6 9" id="KW-0067">ATP-binding</keyword>
<evidence type="ECO:0000256" key="5">
    <source>
        <dbReference type="ARBA" id="ARBA00022777"/>
    </source>
</evidence>
<feature type="region of interest" description="Disordered" evidence="10">
    <location>
        <begin position="510"/>
        <end position="563"/>
    </location>
</feature>
<feature type="compositionally biased region" description="Pro residues" evidence="10">
    <location>
        <begin position="531"/>
        <end position="542"/>
    </location>
</feature>
<evidence type="ECO:0000256" key="3">
    <source>
        <dbReference type="ARBA" id="ARBA00022679"/>
    </source>
</evidence>
<evidence type="ECO:0000313" key="13">
    <source>
        <dbReference type="Proteomes" id="UP000667802"/>
    </source>
</evidence>
<organism evidence="12 13">
    <name type="scientific">Aetokthonos hydrillicola Thurmond2011</name>
    <dbReference type="NCBI Taxonomy" id="2712845"/>
    <lineage>
        <taxon>Bacteria</taxon>
        <taxon>Bacillati</taxon>
        <taxon>Cyanobacteriota</taxon>
        <taxon>Cyanophyceae</taxon>
        <taxon>Nostocales</taxon>
        <taxon>Hapalosiphonaceae</taxon>
        <taxon>Aetokthonos</taxon>
    </lineage>
</organism>
<evidence type="ECO:0000256" key="10">
    <source>
        <dbReference type="SAM" id="MobiDB-lite"/>
    </source>
</evidence>
<dbReference type="InterPro" id="IPR011009">
    <property type="entry name" value="Kinase-like_dom_sf"/>
</dbReference>
<evidence type="ECO:0000256" key="9">
    <source>
        <dbReference type="PROSITE-ProRule" id="PRU10141"/>
    </source>
</evidence>
<feature type="binding site" evidence="9">
    <location>
        <position position="45"/>
    </location>
    <ligand>
        <name>ATP</name>
        <dbReference type="ChEBI" id="CHEBI:30616"/>
    </ligand>
</feature>
<comment type="caution">
    <text evidence="12">The sequence shown here is derived from an EMBL/GenBank/DDBJ whole genome shotgun (WGS) entry which is preliminary data.</text>
</comment>
<gene>
    <name evidence="12" type="ORF">G7B40_005680</name>
</gene>
<evidence type="ECO:0000259" key="11">
    <source>
        <dbReference type="PROSITE" id="PS50011"/>
    </source>
</evidence>
<keyword evidence="3" id="KW-0808">Transferase</keyword>
<dbReference type="EC" id="2.7.11.1" evidence="1"/>
<keyword evidence="5 12" id="KW-0418">Kinase</keyword>
<evidence type="ECO:0000256" key="4">
    <source>
        <dbReference type="ARBA" id="ARBA00022741"/>
    </source>
</evidence>
<dbReference type="RefSeq" id="WP_208348091.1">
    <property type="nucleotide sequence ID" value="NZ_JAALHA020000001.1"/>
</dbReference>
<dbReference type="Gene3D" id="2.60.120.380">
    <property type="match status" value="1"/>
</dbReference>
<dbReference type="Pfam" id="PF00069">
    <property type="entry name" value="Pkinase"/>
    <property type="match status" value="1"/>
</dbReference>
<dbReference type="AlphaFoldDB" id="A0AAP5M7S6"/>
<dbReference type="PANTHER" id="PTHR24363">
    <property type="entry name" value="SERINE/THREONINE PROTEIN KINASE"/>
    <property type="match status" value="1"/>
</dbReference>
<dbReference type="CDD" id="cd14014">
    <property type="entry name" value="STKc_PknB_like"/>
    <property type="match status" value="1"/>
</dbReference>
<accession>A0AAP5M7S6</accession>
<feature type="compositionally biased region" description="Low complexity" evidence="10">
    <location>
        <begin position="373"/>
        <end position="390"/>
    </location>
</feature>
<feature type="compositionally biased region" description="Polar residues" evidence="10">
    <location>
        <begin position="356"/>
        <end position="372"/>
    </location>
</feature>
<dbReference type="Gene3D" id="1.10.510.10">
    <property type="entry name" value="Transferase(Phosphotransferase) domain 1"/>
    <property type="match status" value="1"/>
</dbReference>
<name>A0AAP5M7S6_9CYAN</name>
<keyword evidence="4 9" id="KW-0547">Nucleotide-binding</keyword>
<evidence type="ECO:0000256" key="2">
    <source>
        <dbReference type="ARBA" id="ARBA00022527"/>
    </source>
</evidence>
<sequence>MQAPIKSGTILQNRYCIIQTLGQGGFGRTYLVEDSRRFNELCAIKELIPTVTEPDALEKAQELFQREAEILYRIQHVQVPQFRERFEQDQRLFLVQEYIPGKTYRTLLDERKAVGDVFTETEVLHLIRSLLPVLEHIHSQGIIHRDISPENIILRDTDRLPVLIDFGVVKELATRLQSPNTTAPTTYVGKLGYSPSEQMQTGRVYPSSDLYALAATAVVLLTGKEASQLFDETQLTWNWQRWVTINPQFVQILNGMLSYRPSDRYQNATDVAQALKSLAQPAVRTSNVQTVPVARIPSPVQPASSNKRVPQIPQPATNSILDNPLAVGAIGSAVVILAGLGSWALVSSIRNQSKEPQTTITPQTFPSPVISGSTSATPTPTSTPTPTLTPTLIPTPAQTLTPTKNQPIVQTKRLNFGASNTTFVEGTLRANEIHQYIFKGEKGQQLTALFAKESGVSLTVLGPNGNPIENTAKEVTFYQGILPDTSNYTLRVNSVLGVSQSSYNLSIGLENPTRAVPTPSPTVTLGTPAPTAQPPTEPPPVDLSPSLPSQTQPPLSPEPEQTQ</sequence>